<sequence length="229" mass="24393">MLNSAKSAALGARIRDLVEDGLQRQGVSARRASMDVVGHDGLIRDIRAGRIPSFDRLVCLFEYLAIPVEFGGPAAPTPGVAEDDGSGAPGFAGPEALRAGFLPFPWHRMAGRRGMGPVAFSGDWLTERQLAPDTLSFVAPDLLIADPTGGHRPLALVDQAARRTGGPALWCYVENGKTALARAHWQNRSILVLSGDGPQAIARVLIGAEHERVQFLGRVVWLGSFVQGA</sequence>
<organism evidence="1 2">
    <name type="scientific">Actibacterium naphthalenivorans</name>
    <dbReference type="NCBI Taxonomy" id="1614693"/>
    <lineage>
        <taxon>Bacteria</taxon>
        <taxon>Pseudomonadati</taxon>
        <taxon>Pseudomonadota</taxon>
        <taxon>Alphaproteobacteria</taxon>
        <taxon>Rhodobacterales</taxon>
        <taxon>Roseobacteraceae</taxon>
        <taxon>Actibacterium</taxon>
    </lineage>
</organism>
<keyword evidence="2" id="KW-1185">Reference proteome</keyword>
<protein>
    <submittedName>
        <fullName evidence="1">Uncharacterized protein</fullName>
    </submittedName>
</protein>
<reference evidence="1" key="1">
    <citation type="submission" date="2020-08" db="EMBL/GenBank/DDBJ databases">
        <title>Genomic Encyclopedia of Type Strains, Phase IV (KMG-IV): sequencing the most valuable type-strain genomes for metagenomic binning, comparative biology and taxonomic classification.</title>
        <authorList>
            <person name="Goeker M."/>
        </authorList>
    </citation>
    <scope>NUCLEOTIDE SEQUENCE [LARGE SCALE GENOMIC DNA]</scope>
    <source>
        <strain evidence="1">DSM 105040</strain>
    </source>
</reference>
<evidence type="ECO:0000313" key="2">
    <source>
        <dbReference type="Proteomes" id="UP000585681"/>
    </source>
</evidence>
<dbReference type="EMBL" id="JACIEQ010000001">
    <property type="protein sequence ID" value="MBB4021020.1"/>
    <property type="molecule type" value="Genomic_DNA"/>
</dbReference>
<dbReference type="RefSeq" id="WP_157445501.1">
    <property type="nucleotide sequence ID" value="NZ_JACIEQ010000001.1"/>
</dbReference>
<dbReference type="Proteomes" id="UP000585681">
    <property type="component" value="Unassembled WGS sequence"/>
</dbReference>
<name>A0A840C7G3_9RHOB</name>
<evidence type="ECO:0000313" key="1">
    <source>
        <dbReference type="EMBL" id="MBB4021020.1"/>
    </source>
</evidence>
<accession>A0A840C7G3</accession>
<comment type="caution">
    <text evidence="1">The sequence shown here is derived from an EMBL/GenBank/DDBJ whole genome shotgun (WGS) entry which is preliminary data.</text>
</comment>
<dbReference type="AlphaFoldDB" id="A0A840C7G3"/>
<proteinExistence type="predicted"/>
<gene>
    <name evidence="1" type="ORF">GGR17_000811</name>
</gene>